<dbReference type="PANTHER" id="PTHR43101">
    <property type="entry name" value="BETA-FRUCTOSIDASE"/>
    <property type="match status" value="1"/>
</dbReference>
<evidence type="ECO:0000256" key="1">
    <source>
        <dbReference type="ARBA" id="ARBA00009902"/>
    </source>
</evidence>
<evidence type="ECO:0000256" key="2">
    <source>
        <dbReference type="ARBA" id="ARBA00012758"/>
    </source>
</evidence>
<sequence>MKDYLHLRAPGNWINDPNGFIFYRGQYHLFYQHFPYAPCWGTMHWGHAVSSDLVHWEHKGVALFPSKYYDRNGVFSGSAVEQDGRLFLYYTAIRYQEQDPENIHHAREDRFTASQAMLVSEDGVHFDNWNAKRQIIPTLTDPREGDPKNTRDPKVWRQGDAWYMVLGSTREGTGRLLVWRSDDGLNWRCGGQCTDPAFGTTLECPDLMPLDDGMLLFGCPMGVTADGLKYPDQAMFARADFDPGTCRVTLREKMQVLDWGLDLYAPQSTLDREGRRVWLGWMRMPRPVTDPTGSRADWCGMMSLPRLVELRDGKVCFPVHPAVTACFDRPAKDLSPLREHRPVRLQGTIGEGEVWNVGGYRIRMRDGRIETDRSEVFAGLQGCRLTAQTPRLEEEGCALDIYAEENLIEIFVNEGRYVLSQIVYGLGQTLEGNFAALSTVE</sequence>
<dbReference type="CDD" id="cd08996">
    <property type="entry name" value="GH32_FFase"/>
    <property type="match status" value="1"/>
</dbReference>
<dbReference type="Pfam" id="PF00251">
    <property type="entry name" value="Glyco_hydro_32N"/>
    <property type="match status" value="1"/>
</dbReference>
<gene>
    <name evidence="6" type="ORF">INF35_08095</name>
</gene>
<dbReference type="InterPro" id="IPR013148">
    <property type="entry name" value="Glyco_hydro_32_N"/>
</dbReference>
<reference evidence="6 7" key="1">
    <citation type="submission" date="2020-10" db="EMBL/GenBank/DDBJ databases">
        <title>ChiBAC.</title>
        <authorList>
            <person name="Zenner C."/>
            <person name="Hitch T.C.A."/>
            <person name="Clavel T."/>
        </authorList>
    </citation>
    <scope>NUCLEOTIDE SEQUENCE [LARGE SCALE GENOMIC DNA]</scope>
    <source>
        <strain evidence="6 7">DSM 109015</strain>
    </source>
</reference>
<organism evidence="6 7">
    <name type="scientific">Gemmiger gallinarum</name>
    <dbReference type="NCBI Taxonomy" id="2779354"/>
    <lineage>
        <taxon>Bacteria</taxon>
        <taxon>Bacillati</taxon>
        <taxon>Bacillota</taxon>
        <taxon>Clostridia</taxon>
        <taxon>Eubacteriales</taxon>
        <taxon>Gemmiger</taxon>
    </lineage>
</organism>
<comment type="caution">
    <text evidence="6">The sequence shown here is derived from an EMBL/GenBank/DDBJ whole genome shotgun (WGS) entry which is preliminary data.</text>
</comment>
<dbReference type="SUPFAM" id="SSF75005">
    <property type="entry name" value="Arabinanase/levansucrase/invertase"/>
    <property type="match status" value="1"/>
</dbReference>
<dbReference type="InterPro" id="IPR001362">
    <property type="entry name" value="Glyco_hydro_32"/>
</dbReference>
<evidence type="ECO:0000313" key="7">
    <source>
        <dbReference type="Proteomes" id="UP000768567"/>
    </source>
</evidence>
<dbReference type="PANTHER" id="PTHR43101:SF1">
    <property type="entry name" value="BETA-FRUCTOSIDASE"/>
    <property type="match status" value="1"/>
</dbReference>
<dbReference type="SMART" id="SM00640">
    <property type="entry name" value="Glyco_32"/>
    <property type="match status" value="1"/>
</dbReference>
<dbReference type="GO" id="GO:0016787">
    <property type="term" value="F:hydrolase activity"/>
    <property type="evidence" value="ECO:0007669"/>
    <property type="project" value="UniProtKB-KW"/>
</dbReference>
<comment type="similarity">
    <text evidence="1">Belongs to the glycosyl hydrolase 32 family.</text>
</comment>
<dbReference type="Proteomes" id="UP000768567">
    <property type="component" value="Unassembled WGS sequence"/>
</dbReference>
<proteinExistence type="inferred from homology"/>
<dbReference type="InterPro" id="IPR051214">
    <property type="entry name" value="GH32_Enzymes"/>
</dbReference>
<evidence type="ECO:0000256" key="3">
    <source>
        <dbReference type="ARBA" id="ARBA00022801"/>
    </source>
</evidence>
<keyword evidence="3 6" id="KW-0378">Hydrolase</keyword>
<dbReference type="EC" id="3.2.1.26" evidence="2"/>
<dbReference type="EMBL" id="JADCKC010000002">
    <property type="protein sequence ID" value="MBE5037743.1"/>
    <property type="molecule type" value="Genomic_DNA"/>
</dbReference>
<keyword evidence="7" id="KW-1185">Reference proteome</keyword>
<accession>A0ABR9R3K8</accession>
<keyword evidence="4" id="KW-0326">Glycosidase</keyword>
<evidence type="ECO:0000256" key="4">
    <source>
        <dbReference type="ARBA" id="ARBA00023295"/>
    </source>
</evidence>
<protein>
    <recommendedName>
        <fullName evidence="2">beta-fructofuranosidase</fullName>
        <ecNumber evidence="2">3.2.1.26</ecNumber>
    </recommendedName>
</protein>
<dbReference type="RefSeq" id="WP_193501315.1">
    <property type="nucleotide sequence ID" value="NZ_JADCKC010000002.1"/>
</dbReference>
<feature type="domain" description="Glycosyl hydrolase family 32 N-terminal" evidence="5">
    <location>
        <begin position="6"/>
        <end position="314"/>
    </location>
</feature>
<name>A0ABR9R3K8_9FIRM</name>
<evidence type="ECO:0000259" key="5">
    <source>
        <dbReference type="Pfam" id="PF00251"/>
    </source>
</evidence>
<dbReference type="InterPro" id="IPR023296">
    <property type="entry name" value="Glyco_hydro_beta-prop_sf"/>
</dbReference>
<dbReference type="Gene3D" id="2.115.10.20">
    <property type="entry name" value="Glycosyl hydrolase domain, family 43"/>
    <property type="match status" value="1"/>
</dbReference>
<evidence type="ECO:0000313" key="6">
    <source>
        <dbReference type="EMBL" id="MBE5037743.1"/>
    </source>
</evidence>